<reference evidence="1 2" key="1">
    <citation type="submission" date="2020-10" db="EMBL/GenBank/DDBJ databases">
        <title>Wide distribution of Phycisphaera-like planctomycetes from WD2101 soil group in peatlands and genome analysis of the first cultivated representative.</title>
        <authorList>
            <person name="Dedysh S.N."/>
            <person name="Beletsky A.V."/>
            <person name="Ivanova A."/>
            <person name="Kulichevskaya I.S."/>
            <person name="Suzina N.E."/>
            <person name="Philippov D.A."/>
            <person name="Rakitin A.L."/>
            <person name="Mardanov A.V."/>
            <person name="Ravin N.V."/>
        </authorList>
    </citation>
    <scope>NUCLEOTIDE SEQUENCE [LARGE SCALE GENOMIC DNA]</scope>
    <source>
        <strain evidence="1 2">M1803</strain>
    </source>
</reference>
<keyword evidence="2" id="KW-1185">Reference proteome</keyword>
<evidence type="ECO:0000313" key="2">
    <source>
        <dbReference type="Proteomes" id="UP000593765"/>
    </source>
</evidence>
<dbReference type="Proteomes" id="UP000593765">
    <property type="component" value="Chromosome"/>
</dbReference>
<proteinExistence type="predicted"/>
<accession>A0A7M2WR18</accession>
<dbReference type="RefSeq" id="WP_206290889.1">
    <property type="nucleotide sequence ID" value="NZ_CP063458.1"/>
</dbReference>
<dbReference type="AlphaFoldDB" id="A0A7M2WR18"/>
<sequence>MPPPKDAKEMRTTAPKNFNEAFEKVSPKDRANLQKHLDAVASMPHAFTDTWKGLLLTLSQHAPHACQTVGTEAVRFFVQDGTYKLQMFALEDKLAEPIRVYLPNVLEASIKAKLISRTAAPNAFTVAGESGEPILIDELDASTTIDAPVHFKFMIGLNRKALRVTFPSRDRTGLVKLISAMCDLAIRANEAAEARNKEALTKQQATPAGKR</sequence>
<protein>
    <submittedName>
        <fullName evidence="1">Uncharacterized protein</fullName>
    </submittedName>
</protein>
<gene>
    <name evidence="1" type="ORF">IPV69_16960</name>
</gene>
<evidence type="ECO:0000313" key="1">
    <source>
        <dbReference type="EMBL" id="QOV87948.1"/>
    </source>
</evidence>
<dbReference type="EMBL" id="CP063458">
    <property type="protein sequence ID" value="QOV87948.1"/>
    <property type="molecule type" value="Genomic_DNA"/>
</dbReference>
<name>A0A7M2WR18_9BACT</name>
<organism evidence="1 2">
    <name type="scientific">Humisphaera borealis</name>
    <dbReference type="NCBI Taxonomy" id="2807512"/>
    <lineage>
        <taxon>Bacteria</taxon>
        <taxon>Pseudomonadati</taxon>
        <taxon>Planctomycetota</taxon>
        <taxon>Phycisphaerae</taxon>
        <taxon>Tepidisphaerales</taxon>
        <taxon>Tepidisphaeraceae</taxon>
        <taxon>Humisphaera</taxon>
    </lineage>
</organism>
<dbReference type="KEGG" id="hbs:IPV69_16960"/>